<name>A0A422QIT4_9BURK</name>
<keyword evidence="3" id="KW-1185">Reference proteome</keyword>
<feature type="compositionally biased region" description="Low complexity" evidence="1">
    <location>
        <begin position="74"/>
        <end position="93"/>
    </location>
</feature>
<protein>
    <recommendedName>
        <fullName evidence="4">Tetratricopeptide repeat protein</fullName>
    </recommendedName>
</protein>
<dbReference type="Proteomes" id="UP000283254">
    <property type="component" value="Unassembled WGS sequence"/>
</dbReference>
<comment type="caution">
    <text evidence="2">The sequence shown here is derived from an EMBL/GenBank/DDBJ whole genome shotgun (WGS) entry which is preliminary data.</text>
</comment>
<gene>
    <name evidence="2" type="ORF">NM04_15530</name>
</gene>
<dbReference type="EMBL" id="JSAB01000158">
    <property type="protein sequence ID" value="RNF29882.1"/>
    <property type="molecule type" value="Genomic_DNA"/>
</dbReference>
<evidence type="ECO:0000313" key="2">
    <source>
        <dbReference type="EMBL" id="RNF29882.1"/>
    </source>
</evidence>
<dbReference type="AlphaFoldDB" id="A0A422QIT4"/>
<dbReference type="InterPro" id="IPR011990">
    <property type="entry name" value="TPR-like_helical_dom_sf"/>
</dbReference>
<dbReference type="OrthoDB" id="9778494at2"/>
<proteinExistence type="predicted"/>
<evidence type="ECO:0000256" key="1">
    <source>
        <dbReference type="SAM" id="MobiDB-lite"/>
    </source>
</evidence>
<evidence type="ECO:0000313" key="3">
    <source>
        <dbReference type="Proteomes" id="UP000283254"/>
    </source>
</evidence>
<organism evidence="2 3">
    <name type="scientific">Massilia aurea</name>
    <dbReference type="NCBI Taxonomy" id="373040"/>
    <lineage>
        <taxon>Bacteria</taxon>
        <taxon>Pseudomonadati</taxon>
        <taxon>Pseudomonadota</taxon>
        <taxon>Betaproteobacteria</taxon>
        <taxon>Burkholderiales</taxon>
        <taxon>Oxalobacteraceae</taxon>
        <taxon>Telluria group</taxon>
        <taxon>Massilia</taxon>
    </lineage>
</organism>
<reference evidence="2" key="1">
    <citation type="submission" date="2014-10" db="EMBL/GenBank/DDBJ databases">
        <title>Massilia sp. genome.</title>
        <authorList>
            <person name="Xu B."/>
            <person name="Dai L."/>
            <person name="Huang Z."/>
        </authorList>
    </citation>
    <scope>NUCLEOTIDE SEQUENCE [LARGE SCALE GENOMIC DNA]</scope>
    <source>
        <strain evidence="2">CFS-1</strain>
    </source>
</reference>
<dbReference type="InterPro" id="IPR019734">
    <property type="entry name" value="TPR_rpt"/>
</dbReference>
<evidence type="ECO:0008006" key="4">
    <source>
        <dbReference type="Google" id="ProtNLM"/>
    </source>
</evidence>
<feature type="region of interest" description="Disordered" evidence="1">
    <location>
        <begin position="74"/>
        <end position="127"/>
    </location>
</feature>
<dbReference type="PANTHER" id="PTHR45588">
    <property type="entry name" value="TPR DOMAIN-CONTAINING PROTEIN"/>
    <property type="match status" value="1"/>
</dbReference>
<dbReference type="SMART" id="SM00028">
    <property type="entry name" value="TPR"/>
    <property type="match status" value="3"/>
</dbReference>
<accession>A0A422QIT4</accession>
<dbReference type="RefSeq" id="WP_123070402.1">
    <property type="nucleotide sequence ID" value="NZ_JSAB01000158.1"/>
</dbReference>
<dbReference type="SUPFAM" id="SSF48452">
    <property type="entry name" value="TPR-like"/>
    <property type="match status" value="2"/>
</dbReference>
<sequence>MKPRLVSRGVAAITALAVLAIAVIGAVALAAMPSLWSGRGTANTGFDPLFAETTGATCAPARAGTPPLLAHLVQAQAQAQTQPQTQTQTQPQPETRPFTPGQQAPASPGDKPADKPARAAPPPLYDNLGKLHVPVTTASKRAQAYFDQGIRLTFAFNHAEAARAFRAAQDADPDCAMCYWGEALVLGPNINAPMFPEAVAPAVAAAAEASRLAPRTRPEEQAVIRAVARRYSADPGADRAALDKAYADAMTEAARDFPTHDTIQVLFAESLMDLSPWDYWAAGGAKPKNRTAELVAALERVLARNPTHAGAAHYYIHAMEASSRPEKALPAARVLASQIPGAGHIVHMPSHIYYRLGMYRDALRSNVLAVATDERYFADAASDPVYRGAYYPHNIHFVMVSALMGGDGRTALEAAGKLDKVITPDLLTAIGALQPVKSAPYFAHVQFSDADTLLALPDPGPQFVLVQAMWHYARAVGHARKGDFDAAARQVAALDKIEKNGDFKPVNDWNIPGREIVQTARSVAQARIADARGDLPRAVKAYRSAIAVQDALPYMEPPYWYYPVRQSLGVALLRSGQPDAAEKVFRDSLARTPSNGWALRGLMEVYRKRGDEAALAAVQKQFATTWLGKSDGPALSAL</sequence>
<dbReference type="Gene3D" id="1.25.40.10">
    <property type="entry name" value="Tetratricopeptide repeat domain"/>
    <property type="match status" value="2"/>
</dbReference>
<dbReference type="PANTHER" id="PTHR45588:SF1">
    <property type="entry name" value="WW DOMAIN-CONTAINING PROTEIN"/>
    <property type="match status" value="1"/>
</dbReference>